<gene>
    <name evidence="2" type="ORF">ACFORL_11065</name>
</gene>
<keyword evidence="3" id="KW-1185">Reference proteome</keyword>
<sequence length="266" mass="30487">MSNSTIITILLALVVCLVTIIIYNFVTNMKKNAALFKAVAETKELIKEKISQDEKAVSKLLSVFFPDNVTDRWALLRNNELEFSKDMLKLLVSSQPIAIETFPALMDKFKAAYLVCLEEIVQIHNTIKDMSHHLTITTPLGGEAETNLKECIYKMSELVNEQVDENSMEYNGFLVSKLPPLIQKMVERFGDVEERFVQYDALIEQLRHEKLDMESKNEASREVLQLVYDKYGSKLGLKEPARPVLEMSDEEMQTLFEVNELVKKNS</sequence>
<keyword evidence="1" id="KW-0472">Membrane</keyword>
<dbReference type="RefSeq" id="WP_382343988.1">
    <property type="nucleotide sequence ID" value="NZ_JBHSAB010000026.1"/>
</dbReference>
<comment type="caution">
    <text evidence="2">The sequence shown here is derived from an EMBL/GenBank/DDBJ whole genome shotgun (WGS) entry which is preliminary data.</text>
</comment>
<evidence type="ECO:0000256" key="1">
    <source>
        <dbReference type="SAM" id="Phobius"/>
    </source>
</evidence>
<name>A0ABV8CHZ3_9GAMM</name>
<reference evidence="3" key="1">
    <citation type="journal article" date="2019" name="Int. J. Syst. Evol. Microbiol.">
        <title>The Global Catalogue of Microorganisms (GCM) 10K type strain sequencing project: providing services to taxonomists for standard genome sequencing and annotation.</title>
        <authorList>
            <consortium name="The Broad Institute Genomics Platform"/>
            <consortium name="The Broad Institute Genome Sequencing Center for Infectious Disease"/>
            <person name="Wu L."/>
            <person name="Ma J."/>
        </authorList>
    </citation>
    <scope>NUCLEOTIDE SEQUENCE [LARGE SCALE GENOMIC DNA]</scope>
    <source>
        <strain evidence="3">CCUG 59858</strain>
    </source>
</reference>
<proteinExistence type="predicted"/>
<keyword evidence="1" id="KW-0812">Transmembrane</keyword>
<dbReference type="EMBL" id="JBHSAB010000026">
    <property type="protein sequence ID" value="MFC3909609.1"/>
    <property type="molecule type" value="Genomic_DNA"/>
</dbReference>
<keyword evidence="1" id="KW-1133">Transmembrane helix</keyword>
<dbReference type="Proteomes" id="UP001595758">
    <property type="component" value="Unassembled WGS sequence"/>
</dbReference>
<feature type="transmembrane region" description="Helical" evidence="1">
    <location>
        <begin position="6"/>
        <end position="26"/>
    </location>
</feature>
<organism evidence="2 3">
    <name type="scientific">Legionella dresdenensis</name>
    <dbReference type="NCBI Taxonomy" id="450200"/>
    <lineage>
        <taxon>Bacteria</taxon>
        <taxon>Pseudomonadati</taxon>
        <taxon>Pseudomonadota</taxon>
        <taxon>Gammaproteobacteria</taxon>
        <taxon>Legionellales</taxon>
        <taxon>Legionellaceae</taxon>
        <taxon>Legionella</taxon>
    </lineage>
</organism>
<evidence type="ECO:0000313" key="3">
    <source>
        <dbReference type="Proteomes" id="UP001595758"/>
    </source>
</evidence>
<protein>
    <submittedName>
        <fullName evidence="2">Uncharacterized protein</fullName>
    </submittedName>
</protein>
<evidence type="ECO:0000313" key="2">
    <source>
        <dbReference type="EMBL" id="MFC3909609.1"/>
    </source>
</evidence>
<accession>A0ABV8CHZ3</accession>